<dbReference type="Pfam" id="PF00156">
    <property type="entry name" value="Pribosyltran"/>
    <property type="match status" value="1"/>
</dbReference>
<dbReference type="InterPro" id="IPR000836">
    <property type="entry name" value="PRTase_dom"/>
</dbReference>
<dbReference type="InterPro" id="IPR023214">
    <property type="entry name" value="HAD_sf"/>
</dbReference>
<feature type="domain" description="Phosphoribosyltransferase" evidence="1">
    <location>
        <begin position="6"/>
        <end position="105"/>
    </location>
</feature>
<organism evidence="2 3">
    <name type="scientific">Paracoccus haeundaensis</name>
    <dbReference type="NCBI Taxonomy" id="225362"/>
    <lineage>
        <taxon>Bacteria</taxon>
        <taxon>Pseudomonadati</taxon>
        <taxon>Pseudomonadota</taxon>
        <taxon>Alphaproteobacteria</taxon>
        <taxon>Rhodobacterales</taxon>
        <taxon>Paracoccaceae</taxon>
        <taxon>Paracoccus</taxon>
    </lineage>
</organism>
<comment type="caution">
    <text evidence="2">The sequence shown here is derived from an EMBL/GenBank/DDBJ whole genome shotgun (WGS) entry which is preliminary data.</text>
</comment>
<dbReference type="EMBL" id="VDDC01000069">
    <property type="protein sequence ID" value="TNH37583.1"/>
    <property type="molecule type" value="Genomic_DNA"/>
</dbReference>
<dbReference type="InterPro" id="IPR029057">
    <property type="entry name" value="PRTase-like"/>
</dbReference>
<evidence type="ECO:0000259" key="1">
    <source>
        <dbReference type="Pfam" id="PF00156"/>
    </source>
</evidence>
<dbReference type="Gene3D" id="3.40.50.2020">
    <property type="match status" value="1"/>
</dbReference>
<evidence type="ECO:0000313" key="3">
    <source>
        <dbReference type="Proteomes" id="UP000304880"/>
    </source>
</evidence>
<dbReference type="CDD" id="cd06223">
    <property type="entry name" value="PRTases_typeI"/>
    <property type="match status" value="1"/>
</dbReference>
<dbReference type="RefSeq" id="WP_046001952.1">
    <property type="nucleotide sequence ID" value="NZ_VDDC01000069.1"/>
</dbReference>
<dbReference type="Gene3D" id="3.40.50.1000">
    <property type="entry name" value="HAD superfamily/HAD-like"/>
    <property type="match status" value="1"/>
</dbReference>
<dbReference type="AlphaFoldDB" id="A0A5C4R147"/>
<dbReference type="Proteomes" id="UP000304880">
    <property type="component" value="Unassembled WGS sequence"/>
</dbReference>
<name>A0A5C4R147_9RHOB</name>
<reference evidence="2 3" key="1">
    <citation type="submission" date="2019-06" db="EMBL/GenBank/DDBJ databases">
        <authorList>
            <person name="Li J."/>
        </authorList>
    </citation>
    <scope>NUCLEOTIDE SEQUENCE [LARGE SCALE GENOMIC DNA]</scope>
    <source>
        <strain evidence="2 3">CGMCC 1.8012</strain>
    </source>
</reference>
<protein>
    <submittedName>
        <fullName evidence="2">Phosphoribosyltransferase</fullName>
    </submittedName>
</protein>
<dbReference type="SUPFAM" id="SSF53271">
    <property type="entry name" value="PRTase-like"/>
    <property type="match status" value="1"/>
</dbReference>
<accession>A0A5C4R147</accession>
<keyword evidence="2" id="KW-0808">Transferase</keyword>
<evidence type="ECO:0000313" key="2">
    <source>
        <dbReference type="EMBL" id="TNH37583.1"/>
    </source>
</evidence>
<gene>
    <name evidence="2" type="ORF">FHD67_19550</name>
</gene>
<proteinExistence type="predicted"/>
<sequence length="328" mass="36436">MYYRSIADLNETILKNLHRLPQDIDVVVGIPRSGLLAANLLSLAVNIPLSDIDSYVQGRTYASGVTKTQVAPDKEARRKVLVLDDSINGGTAMTEARKKIAQSGIEADYIFAAVYGSKLSHPEADLVFEILPQPRMFQWNFMHHKWLAQSCVDIDGVLCVDPTDAENDDGAAYLDFLGNARKLYSTKRKIGTLVTSRLEKYRPSTEAWLASNGIQYEKLVMLDLPSKAERQRLAVHGSFKAEYYRKSDAMLFIESENKQAIKIAQLSGKPVLCLETHQLITPDIASVLAQLPNLRSVSQGKDVAKRVVRTILGTNRYAALKSLLSRNG</sequence>
<keyword evidence="3" id="KW-1185">Reference proteome</keyword>
<keyword evidence="2" id="KW-0328">Glycosyltransferase</keyword>
<dbReference type="GO" id="GO:0016757">
    <property type="term" value="F:glycosyltransferase activity"/>
    <property type="evidence" value="ECO:0007669"/>
    <property type="project" value="UniProtKB-KW"/>
</dbReference>